<dbReference type="GO" id="GO:0045503">
    <property type="term" value="F:dynein light chain binding"/>
    <property type="evidence" value="ECO:0007669"/>
    <property type="project" value="TreeGrafter"/>
</dbReference>
<dbReference type="InterPro" id="IPR015943">
    <property type="entry name" value="WD40/YVTN_repeat-like_dom_sf"/>
</dbReference>
<proteinExistence type="predicted"/>
<reference evidence="4 5" key="1">
    <citation type="journal article" date="2014" name="Genome Biol. Evol.">
        <title>The genome of the myxosporean Thelohanellus kitauei shows adaptations to nutrient acquisition within its fish host.</title>
        <authorList>
            <person name="Yang Y."/>
            <person name="Xiong J."/>
            <person name="Zhou Z."/>
            <person name="Huo F."/>
            <person name="Miao W."/>
            <person name="Ran C."/>
            <person name="Liu Y."/>
            <person name="Zhang J."/>
            <person name="Feng J."/>
            <person name="Wang M."/>
            <person name="Wang M."/>
            <person name="Wang L."/>
            <person name="Yao B."/>
        </authorList>
    </citation>
    <scope>NUCLEOTIDE SEQUENCE [LARGE SCALE GENOMIC DNA]</scope>
    <source>
        <strain evidence="4">Wuqing</strain>
    </source>
</reference>
<dbReference type="InterPro" id="IPR036322">
    <property type="entry name" value="WD40_repeat_dom_sf"/>
</dbReference>
<dbReference type="Gene3D" id="2.130.10.10">
    <property type="entry name" value="YVTN repeat-like/Quinoprotein amine dehydrogenase"/>
    <property type="match status" value="1"/>
</dbReference>
<name>A0A0C2NAS0_THEKT</name>
<evidence type="ECO:0000313" key="5">
    <source>
        <dbReference type="Proteomes" id="UP000031668"/>
    </source>
</evidence>
<dbReference type="Proteomes" id="UP000031668">
    <property type="component" value="Unassembled WGS sequence"/>
</dbReference>
<evidence type="ECO:0000256" key="3">
    <source>
        <dbReference type="ARBA" id="ARBA00022737"/>
    </source>
</evidence>
<accession>A0A0C2NAS0</accession>
<keyword evidence="5" id="KW-1185">Reference proteome</keyword>
<keyword evidence="3" id="KW-0677">Repeat</keyword>
<evidence type="ECO:0000313" key="4">
    <source>
        <dbReference type="EMBL" id="KII73460.1"/>
    </source>
</evidence>
<dbReference type="PANTHER" id="PTHR12442">
    <property type="entry name" value="DYNEIN INTERMEDIATE CHAIN"/>
    <property type="match status" value="1"/>
</dbReference>
<evidence type="ECO:0000256" key="2">
    <source>
        <dbReference type="ARBA" id="ARBA00022574"/>
    </source>
</evidence>
<dbReference type="OrthoDB" id="4189at2759"/>
<gene>
    <name evidence="4" type="ORF">RF11_03253</name>
</gene>
<comment type="caution">
    <text evidence="4">The sequence shown here is derived from an EMBL/GenBank/DDBJ whole genome shotgun (WGS) entry which is preliminary data.</text>
</comment>
<protein>
    <submittedName>
        <fullName evidence="4">Cytoplasmic dynein 1 intermediate chain 1</fullName>
    </submittedName>
</protein>
<organism evidence="4 5">
    <name type="scientific">Thelohanellus kitauei</name>
    <name type="common">Myxosporean</name>
    <dbReference type="NCBI Taxonomy" id="669202"/>
    <lineage>
        <taxon>Eukaryota</taxon>
        <taxon>Metazoa</taxon>
        <taxon>Cnidaria</taxon>
        <taxon>Myxozoa</taxon>
        <taxon>Myxosporea</taxon>
        <taxon>Bivalvulida</taxon>
        <taxon>Platysporina</taxon>
        <taxon>Myxobolidae</taxon>
        <taxon>Thelohanellus</taxon>
    </lineage>
</organism>
<dbReference type="SUPFAM" id="SSF50978">
    <property type="entry name" value="WD40 repeat-like"/>
    <property type="match status" value="1"/>
</dbReference>
<keyword evidence="2" id="KW-0853">WD repeat</keyword>
<dbReference type="EMBL" id="JWZT01000828">
    <property type="protein sequence ID" value="KII73460.1"/>
    <property type="molecule type" value="Genomic_DNA"/>
</dbReference>
<evidence type="ECO:0000256" key="1">
    <source>
        <dbReference type="ARBA" id="ARBA00022490"/>
    </source>
</evidence>
<dbReference type="GO" id="GO:0007018">
    <property type="term" value="P:microtubule-based movement"/>
    <property type="evidence" value="ECO:0007669"/>
    <property type="project" value="TreeGrafter"/>
</dbReference>
<keyword evidence="1" id="KW-0963">Cytoplasm</keyword>
<dbReference type="GO" id="GO:0045504">
    <property type="term" value="F:dynein heavy chain binding"/>
    <property type="evidence" value="ECO:0007669"/>
    <property type="project" value="TreeGrafter"/>
</dbReference>
<sequence>MFISSYLTKKGTNTNHASGLVLIWDAETGGTSKIDGKSRPTRVLEFTNTVTSLAFVKNNPHIVVGGTNTGRILVWDVRSNRKTPSNMSEASPSILGNVCRFNPVRRGNH</sequence>
<dbReference type="AlphaFoldDB" id="A0A0C2NAS0"/>
<dbReference type="InterPro" id="IPR050687">
    <property type="entry name" value="Dynein_IC"/>
</dbReference>